<organism evidence="5 6">
    <name type="scientific">Hyaloperonospora arabidopsidis (strain Emoy2)</name>
    <name type="common">Downy mildew agent</name>
    <name type="synonym">Peronospora arabidopsidis</name>
    <dbReference type="NCBI Taxonomy" id="559515"/>
    <lineage>
        <taxon>Eukaryota</taxon>
        <taxon>Sar</taxon>
        <taxon>Stramenopiles</taxon>
        <taxon>Oomycota</taxon>
        <taxon>Peronosporomycetes</taxon>
        <taxon>Peronosporales</taxon>
        <taxon>Peronosporaceae</taxon>
        <taxon>Hyaloperonospora</taxon>
    </lineage>
</organism>
<name>M4BSV0_HYAAE</name>
<comment type="subcellular location">
    <subcellularLocation>
        <location evidence="1">Nucleus</location>
    </subcellularLocation>
</comment>
<dbReference type="InterPro" id="IPR028307">
    <property type="entry name" value="Lin-54_fam"/>
</dbReference>
<dbReference type="PANTHER" id="PTHR12446">
    <property type="entry name" value="TESMIN/TSO1-RELATED"/>
    <property type="match status" value="1"/>
</dbReference>
<dbReference type="OMA" id="SSCACED"/>
<dbReference type="PROSITE" id="PS51634">
    <property type="entry name" value="CRC"/>
    <property type="match status" value="1"/>
</dbReference>
<dbReference type="GO" id="GO:0006355">
    <property type="term" value="P:regulation of DNA-templated transcription"/>
    <property type="evidence" value="ECO:0007669"/>
    <property type="project" value="TreeGrafter"/>
</dbReference>
<dbReference type="HOGENOM" id="CLU_638555_0_0_1"/>
<evidence type="ECO:0000313" key="5">
    <source>
        <dbReference type="EnsemblProtists" id="HpaP809535"/>
    </source>
</evidence>
<feature type="domain" description="CRC" evidence="4">
    <location>
        <begin position="202"/>
        <end position="325"/>
    </location>
</feature>
<keyword evidence="3" id="KW-0539">Nucleus</keyword>
<dbReference type="GO" id="GO:0005634">
    <property type="term" value="C:nucleus"/>
    <property type="evidence" value="ECO:0007669"/>
    <property type="project" value="UniProtKB-SubCell"/>
</dbReference>
<proteinExistence type="inferred from homology"/>
<dbReference type="Proteomes" id="UP000011713">
    <property type="component" value="Unassembled WGS sequence"/>
</dbReference>
<dbReference type="EnsemblProtists" id="HpaT809535">
    <property type="protein sequence ID" value="HpaP809535"/>
    <property type="gene ID" value="HpaG809535"/>
</dbReference>
<dbReference type="InterPro" id="IPR005172">
    <property type="entry name" value="CRC"/>
</dbReference>
<dbReference type="VEuPathDB" id="FungiDB:HpaG809535"/>
<evidence type="ECO:0000256" key="2">
    <source>
        <dbReference type="ARBA" id="ARBA00007267"/>
    </source>
</evidence>
<evidence type="ECO:0000313" key="6">
    <source>
        <dbReference type="Proteomes" id="UP000011713"/>
    </source>
</evidence>
<dbReference type="SMART" id="SM01114">
    <property type="entry name" value="CXC"/>
    <property type="match status" value="2"/>
</dbReference>
<reference evidence="6" key="1">
    <citation type="journal article" date="2010" name="Science">
        <title>Signatures of adaptation to obligate biotrophy in the Hyaloperonospora arabidopsidis genome.</title>
        <authorList>
            <person name="Baxter L."/>
            <person name="Tripathy S."/>
            <person name="Ishaque N."/>
            <person name="Boot N."/>
            <person name="Cabral A."/>
            <person name="Kemen E."/>
            <person name="Thines M."/>
            <person name="Ah-Fong A."/>
            <person name="Anderson R."/>
            <person name="Badejoko W."/>
            <person name="Bittner-Eddy P."/>
            <person name="Boore J.L."/>
            <person name="Chibucos M.C."/>
            <person name="Coates M."/>
            <person name="Dehal P."/>
            <person name="Delehaunty K."/>
            <person name="Dong S."/>
            <person name="Downton P."/>
            <person name="Dumas B."/>
            <person name="Fabro G."/>
            <person name="Fronick C."/>
            <person name="Fuerstenberg S.I."/>
            <person name="Fulton L."/>
            <person name="Gaulin E."/>
            <person name="Govers F."/>
            <person name="Hughes L."/>
            <person name="Humphray S."/>
            <person name="Jiang R.H."/>
            <person name="Judelson H."/>
            <person name="Kamoun S."/>
            <person name="Kyung K."/>
            <person name="Meijer H."/>
            <person name="Minx P."/>
            <person name="Morris P."/>
            <person name="Nelson J."/>
            <person name="Phuntumart V."/>
            <person name="Qutob D."/>
            <person name="Rehmany A."/>
            <person name="Rougon-Cardoso A."/>
            <person name="Ryden P."/>
            <person name="Torto-Alalibo T."/>
            <person name="Studholme D."/>
            <person name="Wang Y."/>
            <person name="Win J."/>
            <person name="Wood J."/>
            <person name="Clifton S.W."/>
            <person name="Rogers J."/>
            <person name="Van den Ackerveken G."/>
            <person name="Jones J.D."/>
            <person name="McDowell J.M."/>
            <person name="Beynon J."/>
            <person name="Tyler B.M."/>
        </authorList>
    </citation>
    <scope>NUCLEOTIDE SEQUENCE [LARGE SCALE GENOMIC DNA]</scope>
    <source>
        <strain evidence="6">Emoy2</strain>
    </source>
</reference>
<dbReference type="PANTHER" id="PTHR12446:SF34">
    <property type="entry name" value="PROTEIN LIN-54 HOMOLOG"/>
    <property type="match status" value="1"/>
</dbReference>
<dbReference type="STRING" id="559515.M4BSV0"/>
<sequence>MDFTRRGQSDYCSFAAKDPVEAAKLPKQVSRSIPDTPVAGKELLTDRNNRVTSAQNSAKLLRSSRCQSELQESENLAWMDMMLALLEKRYGSTGTLPVSLTDLEAANMLNVSRVKSLKTGFVNGQALPKRSRSLNDTKIKTSVAGTFHEGDDGKFSLASSRCLQQQHLLLHLDQESEQTKASKRQRLALRHAQQIQASSTASSSSCGCKTGCLKMYCTCFSSRGFCHDGCACDECKNSHVNKVERVDAIQKYLVKDPRAFPFASMPRDADTTGFLHLLPEKSSTVVMRGCRCQKSKCLKKYCECFQNGVVCTSHCRCMSCSNNSEALSLQTEQHARTHVERVARSESVTSKPKAFHPVEITVTKQPRRNYVGKTLRLNL</sequence>
<evidence type="ECO:0000256" key="1">
    <source>
        <dbReference type="ARBA" id="ARBA00004123"/>
    </source>
</evidence>
<comment type="similarity">
    <text evidence="2">Belongs to the lin-54 family.</text>
</comment>
<dbReference type="Pfam" id="PF03638">
    <property type="entry name" value="TCR"/>
    <property type="match status" value="2"/>
</dbReference>
<accession>M4BSV0</accession>
<reference evidence="5" key="2">
    <citation type="submission" date="2015-06" db="UniProtKB">
        <authorList>
            <consortium name="EnsemblProtists"/>
        </authorList>
    </citation>
    <scope>IDENTIFICATION</scope>
    <source>
        <strain evidence="5">Emoy2</strain>
    </source>
</reference>
<keyword evidence="6" id="KW-1185">Reference proteome</keyword>
<dbReference type="AlphaFoldDB" id="M4BSV0"/>
<dbReference type="EMBL" id="JH597790">
    <property type="status" value="NOT_ANNOTATED_CDS"/>
    <property type="molecule type" value="Genomic_DNA"/>
</dbReference>
<evidence type="ECO:0000256" key="3">
    <source>
        <dbReference type="ARBA" id="ARBA00023242"/>
    </source>
</evidence>
<dbReference type="InterPro" id="IPR033467">
    <property type="entry name" value="Tesmin/TSO1-like_CXC"/>
</dbReference>
<dbReference type="eggNOG" id="KOG1171">
    <property type="taxonomic scope" value="Eukaryota"/>
</dbReference>
<dbReference type="InParanoid" id="M4BSV0"/>
<evidence type="ECO:0000259" key="4">
    <source>
        <dbReference type="PROSITE" id="PS51634"/>
    </source>
</evidence>
<protein>
    <recommendedName>
        <fullName evidence="4">CRC domain-containing protein</fullName>
    </recommendedName>
</protein>